<reference evidence="2" key="3">
    <citation type="submission" date="2025-08" db="UniProtKB">
        <authorList>
            <consortium name="RefSeq"/>
        </authorList>
    </citation>
    <scope>IDENTIFICATION</scope>
    <source>
        <strain evidence="2">CBS 342.82</strain>
    </source>
</reference>
<dbReference type="RefSeq" id="XP_033459796.1">
    <property type="nucleotide sequence ID" value="XM_033603128.1"/>
</dbReference>
<dbReference type="GeneID" id="54360928"/>
<accession>A0A6J3M409</accession>
<reference evidence="2" key="2">
    <citation type="submission" date="2020-04" db="EMBL/GenBank/DDBJ databases">
        <authorList>
            <consortium name="NCBI Genome Project"/>
        </authorList>
    </citation>
    <scope>NUCLEOTIDE SEQUENCE</scope>
    <source>
        <strain evidence="2">CBS 342.82</strain>
    </source>
</reference>
<evidence type="ECO:0000313" key="1">
    <source>
        <dbReference type="Proteomes" id="UP000504637"/>
    </source>
</evidence>
<gene>
    <name evidence="2" type="ORF">K489DRAFT_370385</name>
</gene>
<organism evidence="2">
    <name type="scientific">Dissoconium aciculare CBS 342.82</name>
    <dbReference type="NCBI Taxonomy" id="1314786"/>
    <lineage>
        <taxon>Eukaryota</taxon>
        <taxon>Fungi</taxon>
        <taxon>Dikarya</taxon>
        <taxon>Ascomycota</taxon>
        <taxon>Pezizomycotina</taxon>
        <taxon>Dothideomycetes</taxon>
        <taxon>Dothideomycetidae</taxon>
        <taxon>Mycosphaerellales</taxon>
        <taxon>Dissoconiaceae</taxon>
        <taxon>Dissoconium</taxon>
    </lineage>
</organism>
<protein>
    <submittedName>
        <fullName evidence="2">Uncharacterized protein</fullName>
    </submittedName>
</protein>
<sequence>MSTALQARDVNLPMEQPVANVQAKFAAGTQGKTQTVEPTMRKTVVDDHKKQATAYVSPSDAIQSPASQKLAGFKQRQINRQMNSKKPAARTLFAQTLNNNESCVRAQDPEAMKDQQA</sequence>
<keyword evidence="1" id="KW-1185">Reference proteome</keyword>
<dbReference type="OrthoDB" id="5578329at2759"/>
<proteinExistence type="predicted"/>
<reference evidence="2" key="1">
    <citation type="submission" date="2020-01" db="EMBL/GenBank/DDBJ databases">
        <authorList>
            <consortium name="DOE Joint Genome Institute"/>
            <person name="Haridas S."/>
            <person name="Albert R."/>
            <person name="Binder M."/>
            <person name="Bloem J."/>
            <person name="Labutti K."/>
            <person name="Salamov A."/>
            <person name="Andreopoulos B."/>
            <person name="Baker S.E."/>
            <person name="Barry K."/>
            <person name="Bills G."/>
            <person name="Bluhm B.H."/>
            <person name="Cannon C."/>
            <person name="Castanera R."/>
            <person name="Culley D.E."/>
            <person name="Daum C."/>
            <person name="Ezra D."/>
            <person name="Gonzalez J.B."/>
            <person name="Henrissat B."/>
            <person name="Kuo A."/>
            <person name="Liang C."/>
            <person name="Lipzen A."/>
            <person name="Lutzoni F."/>
            <person name="Magnuson J."/>
            <person name="Mondo S."/>
            <person name="Nolan M."/>
            <person name="Ohm R."/>
            <person name="Pangilinan J."/>
            <person name="Park H.-J."/>
            <person name="Ramirez L."/>
            <person name="Alfaro M."/>
            <person name="Sun H."/>
            <person name="Tritt A."/>
            <person name="Yoshinaga Y."/>
            <person name="Zwiers L.-H."/>
            <person name="Turgeon B.G."/>
            <person name="Goodwin S.B."/>
            <person name="Spatafora J.W."/>
            <person name="Crous P.W."/>
            <person name="Grigoriev I.V."/>
        </authorList>
    </citation>
    <scope>NUCLEOTIDE SEQUENCE</scope>
    <source>
        <strain evidence="2">CBS 342.82</strain>
    </source>
</reference>
<evidence type="ECO:0000313" key="2">
    <source>
        <dbReference type="RefSeq" id="XP_033459796.1"/>
    </source>
</evidence>
<dbReference type="Pfam" id="PF05032">
    <property type="entry name" value="Spo12"/>
    <property type="match status" value="1"/>
</dbReference>
<dbReference type="InterPro" id="IPR007727">
    <property type="entry name" value="Spo12"/>
</dbReference>
<dbReference type="Proteomes" id="UP000504637">
    <property type="component" value="Unplaced"/>
</dbReference>
<name>A0A6J3M409_9PEZI</name>
<dbReference type="AlphaFoldDB" id="A0A6J3M409"/>